<dbReference type="GeneID" id="64702116"/>
<organism evidence="1 2">
    <name type="scientific">Suillus discolor</name>
    <dbReference type="NCBI Taxonomy" id="1912936"/>
    <lineage>
        <taxon>Eukaryota</taxon>
        <taxon>Fungi</taxon>
        <taxon>Dikarya</taxon>
        <taxon>Basidiomycota</taxon>
        <taxon>Agaricomycotina</taxon>
        <taxon>Agaricomycetes</taxon>
        <taxon>Agaricomycetidae</taxon>
        <taxon>Boletales</taxon>
        <taxon>Suillineae</taxon>
        <taxon>Suillaceae</taxon>
        <taxon>Suillus</taxon>
    </lineage>
</organism>
<evidence type="ECO:0008006" key="3">
    <source>
        <dbReference type="Google" id="ProtNLM"/>
    </source>
</evidence>
<dbReference type="EMBL" id="JABBWM010000040">
    <property type="protein sequence ID" value="KAG2104683.1"/>
    <property type="molecule type" value="Genomic_DNA"/>
</dbReference>
<dbReference type="AlphaFoldDB" id="A0A9P7JSC7"/>
<gene>
    <name evidence="1" type="ORF">F5147DRAFT_746521</name>
</gene>
<evidence type="ECO:0000313" key="1">
    <source>
        <dbReference type="EMBL" id="KAG2104683.1"/>
    </source>
</evidence>
<accession>A0A9P7JSC7</accession>
<dbReference type="InterPro" id="IPR038765">
    <property type="entry name" value="Papain-like_cys_pep_sf"/>
</dbReference>
<comment type="caution">
    <text evidence="1">The sequence shown here is derived from an EMBL/GenBank/DDBJ whole genome shotgun (WGS) entry which is preliminary data.</text>
</comment>
<proteinExistence type="predicted"/>
<dbReference type="OrthoDB" id="3364670at2759"/>
<name>A0A9P7JSC7_9AGAM</name>
<sequence length="335" mass="37507">MARDLKINIRKRTIGSFFEWDKLDRAVGGAQQALGTKLHQQTRKAIAKRQPALMTAIRKFNSYCEHLESLYDPSWGIPLPMALPTKLTLMEDVWITPSAGDIPRWLDDSDVRGGIRALLKHDQCQEEQQHLSIEAENLCHYFGDELCALELALSSDTTSAKEAADLAKTLTRGATGANLSWINHPLTLEIDYEEDDIPDFEAGPSDVDAHQIAFVDFLEEDSVANEDIEDIAEVGKASITICWVVPEYLDISFLGSPTARLNDVCINGCAILLHDAHMSTPVAQHIAILSTHNLPLWILPIHRPAPVGHWVLCIIYRSSKEFHLFDSFAEERCKE</sequence>
<dbReference type="SUPFAM" id="SSF54001">
    <property type="entry name" value="Cysteine proteinases"/>
    <property type="match status" value="1"/>
</dbReference>
<evidence type="ECO:0000313" key="2">
    <source>
        <dbReference type="Proteomes" id="UP000823399"/>
    </source>
</evidence>
<protein>
    <recommendedName>
        <fullName evidence="3">Ubiquitin-like protease family profile domain-containing protein</fullName>
    </recommendedName>
</protein>
<reference evidence="1" key="1">
    <citation type="journal article" date="2020" name="New Phytol.">
        <title>Comparative genomics reveals dynamic genome evolution in host specialist ectomycorrhizal fungi.</title>
        <authorList>
            <person name="Lofgren L.A."/>
            <person name="Nguyen N.H."/>
            <person name="Vilgalys R."/>
            <person name="Ruytinx J."/>
            <person name="Liao H.L."/>
            <person name="Branco S."/>
            <person name="Kuo A."/>
            <person name="LaButti K."/>
            <person name="Lipzen A."/>
            <person name="Andreopoulos W."/>
            <person name="Pangilinan J."/>
            <person name="Riley R."/>
            <person name="Hundley H."/>
            <person name="Na H."/>
            <person name="Barry K."/>
            <person name="Grigoriev I.V."/>
            <person name="Stajich J.E."/>
            <person name="Kennedy P.G."/>
        </authorList>
    </citation>
    <scope>NUCLEOTIDE SEQUENCE</scope>
    <source>
        <strain evidence="1">FC423</strain>
    </source>
</reference>
<dbReference type="Gene3D" id="3.40.395.10">
    <property type="entry name" value="Adenoviral Proteinase, Chain A"/>
    <property type="match status" value="1"/>
</dbReference>
<keyword evidence="2" id="KW-1185">Reference proteome</keyword>
<dbReference type="RefSeq" id="XP_041290982.1">
    <property type="nucleotide sequence ID" value="XM_041439857.1"/>
</dbReference>
<dbReference type="Proteomes" id="UP000823399">
    <property type="component" value="Unassembled WGS sequence"/>
</dbReference>